<reference evidence="3" key="1">
    <citation type="submission" date="2023-06" db="EMBL/GenBank/DDBJ databases">
        <title>Genomic of Agaribacillus aureum.</title>
        <authorList>
            <person name="Wang G."/>
        </authorList>
    </citation>
    <scope>NUCLEOTIDE SEQUENCE</scope>
    <source>
        <strain evidence="3">BMA12</strain>
    </source>
</reference>
<keyword evidence="2" id="KW-0472">Membrane</keyword>
<keyword evidence="2" id="KW-0812">Transmembrane</keyword>
<sequence length="235" mass="26625">MATKKKIKTKPEKKLLESSEELAEKLSRTEQWVEDNKALVFSVLGAIVLGIGAALFYRYYMNNQDNIAQSEMFQAQYWFEADSLDLALNGDGNNYGFLEVIDNYGKTKAGNLANFYAGVAYMKKGDFDNAILHLNEFDADDKLVQGRAYALIGDAYMEKEEYDNAINFYGKAAAYHPSEYFTPKYLMKEALAYEKLEDFDNAVASYDKIITKYSKSAEIQDARKQKARIASKAAK</sequence>
<gene>
    <name evidence="3" type="ORF">QQ020_29735</name>
</gene>
<protein>
    <submittedName>
        <fullName evidence="3">Tetratricopeptide repeat protein</fullName>
    </submittedName>
</protein>
<evidence type="ECO:0000256" key="2">
    <source>
        <dbReference type="SAM" id="Phobius"/>
    </source>
</evidence>
<dbReference type="SMART" id="SM00028">
    <property type="entry name" value="TPR"/>
    <property type="match status" value="2"/>
</dbReference>
<evidence type="ECO:0000313" key="4">
    <source>
        <dbReference type="Proteomes" id="UP001172083"/>
    </source>
</evidence>
<dbReference type="PROSITE" id="PS50005">
    <property type="entry name" value="TPR"/>
    <property type="match status" value="1"/>
</dbReference>
<feature type="transmembrane region" description="Helical" evidence="2">
    <location>
        <begin position="38"/>
        <end position="60"/>
    </location>
</feature>
<comment type="caution">
    <text evidence="3">The sequence shown here is derived from an EMBL/GenBank/DDBJ whole genome shotgun (WGS) entry which is preliminary data.</text>
</comment>
<dbReference type="Gene3D" id="1.25.40.10">
    <property type="entry name" value="Tetratricopeptide repeat domain"/>
    <property type="match status" value="1"/>
</dbReference>
<dbReference type="EMBL" id="JAUJEB010000008">
    <property type="protein sequence ID" value="MDN5216287.1"/>
    <property type="molecule type" value="Genomic_DNA"/>
</dbReference>
<dbReference type="Pfam" id="PF13432">
    <property type="entry name" value="TPR_16"/>
    <property type="match status" value="1"/>
</dbReference>
<dbReference type="SUPFAM" id="SSF48452">
    <property type="entry name" value="TPR-like"/>
    <property type="match status" value="1"/>
</dbReference>
<dbReference type="Proteomes" id="UP001172083">
    <property type="component" value="Unassembled WGS sequence"/>
</dbReference>
<dbReference type="InterPro" id="IPR019734">
    <property type="entry name" value="TPR_rpt"/>
</dbReference>
<dbReference type="InterPro" id="IPR011990">
    <property type="entry name" value="TPR-like_helical_dom_sf"/>
</dbReference>
<evidence type="ECO:0000313" key="3">
    <source>
        <dbReference type="EMBL" id="MDN5216287.1"/>
    </source>
</evidence>
<feature type="repeat" description="TPR" evidence="1">
    <location>
        <begin position="146"/>
        <end position="179"/>
    </location>
</feature>
<keyword evidence="2" id="KW-1133">Transmembrane helix</keyword>
<keyword evidence="4" id="KW-1185">Reference proteome</keyword>
<evidence type="ECO:0000256" key="1">
    <source>
        <dbReference type="PROSITE-ProRule" id="PRU00339"/>
    </source>
</evidence>
<dbReference type="RefSeq" id="WP_346761624.1">
    <property type="nucleotide sequence ID" value="NZ_JAUJEB010000008.1"/>
</dbReference>
<name>A0ABT8LH85_9BACT</name>
<accession>A0ABT8LH85</accession>
<keyword evidence="1" id="KW-0802">TPR repeat</keyword>
<proteinExistence type="predicted"/>
<organism evidence="3 4">
    <name type="scientific">Agaribacillus aureus</name>
    <dbReference type="NCBI Taxonomy" id="3051825"/>
    <lineage>
        <taxon>Bacteria</taxon>
        <taxon>Pseudomonadati</taxon>
        <taxon>Bacteroidota</taxon>
        <taxon>Cytophagia</taxon>
        <taxon>Cytophagales</taxon>
        <taxon>Splendidivirgaceae</taxon>
        <taxon>Agaribacillus</taxon>
    </lineage>
</organism>